<name>A0A9X1VBJ1_9BACL</name>
<evidence type="ECO:0000256" key="1">
    <source>
        <dbReference type="SAM" id="Phobius"/>
    </source>
</evidence>
<dbReference type="Proteomes" id="UP001139263">
    <property type="component" value="Unassembled WGS sequence"/>
</dbReference>
<proteinExistence type="predicted"/>
<keyword evidence="3" id="KW-1185">Reference proteome</keyword>
<keyword evidence="1" id="KW-1133">Transmembrane helix</keyword>
<gene>
    <name evidence="2" type="ORF">MM817_02979</name>
</gene>
<evidence type="ECO:0000313" key="2">
    <source>
        <dbReference type="EMBL" id="MCI0184682.1"/>
    </source>
</evidence>
<organism evidence="2 3">
    <name type="scientific">Sulfoacidibacillus ferrooxidans</name>
    <dbReference type="NCBI Taxonomy" id="2005001"/>
    <lineage>
        <taxon>Bacteria</taxon>
        <taxon>Bacillati</taxon>
        <taxon>Bacillota</taxon>
        <taxon>Bacilli</taxon>
        <taxon>Bacillales</taxon>
        <taxon>Alicyclobacillaceae</taxon>
        <taxon>Sulfoacidibacillus</taxon>
    </lineage>
</organism>
<protein>
    <submittedName>
        <fullName evidence="2">Uncharacterized protein</fullName>
    </submittedName>
</protein>
<sequence length="72" mass="8184">MSKGLKLWVIWILALLAGVYGTAVVYQAITTTAKIDYVYGIPILLFGIWVTGNIWASARQAYRRQRAHQSYH</sequence>
<accession>A0A9X1VBJ1</accession>
<keyword evidence="1" id="KW-0812">Transmembrane</keyword>
<comment type="caution">
    <text evidence="2">The sequence shown here is derived from an EMBL/GenBank/DDBJ whole genome shotgun (WGS) entry which is preliminary data.</text>
</comment>
<keyword evidence="1" id="KW-0472">Membrane</keyword>
<dbReference type="AlphaFoldDB" id="A0A9X1VBJ1"/>
<reference evidence="2" key="1">
    <citation type="submission" date="2022-03" db="EMBL/GenBank/DDBJ databases">
        <title>Draft Genome Sequence of Firmicute Strain S0AB, a Heterotrophic Iron/Sulfur-Oxidizing Extreme Acidophile.</title>
        <authorList>
            <person name="Vergara E."/>
            <person name="Pakostova E."/>
            <person name="Johnson D.B."/>
            <person name="Holmes D.S."/>
        </authorList>
    </citation>
    <scope>NUCLEOTIDE SEQUENCE</scope>
    <source>
        <strain evidence="2">S0AB</strain>
    </source>
</reference>
<feature type="transmembrane region" description="Helical" evidence="1">
    <location>
        <begin position="37"/>
        <end position="56"/>
    </location>
</feature>
<dbReference type="RefSeq" id="WP_241716548.1">
    <property type="nucleotide sequence ID" value="NZ_JALBUF010000021.1"/>
</dbReference>
<dbReference type="EMBL" id="JALBUF010000021">
    <property type="protein sequence ID" value="MCI0184682.1"/>
    <property type="molecule type" value="Genomic_DNA"/>
</dbReference>
<evidence type="ECO:0000313" key="3">
    <source>
        <dbReference type="Proteomes" id="UP001139263"/>
    </source>
</evidence>